<organism evidence="2 3">
    <name type="scientific">Colletotrichum navitas</name>
    <dbReference type="NCBI Taxonomy" id="681940"/>
    <lineage>
        <taxon>Eukaryota</taxon>
        <taxon>Fungi</taxon>
        <taxon>Dikarya</taxon>
        <taxon>Ascomycota</taxon>
        <taxon>Pezizomycotina</taxon>
        <taxon>Sordariomycetes</taxon>
        <taxon>Hypocreomycetidae</taxon>
        <taxon>Glomerellales</taxon>
        <taxon>Glomerellaceae</taxon>
        <taxon>Colletotrichum</taxon>
        <taxon>Colletotrichum graminicola species complex</taxon>
    </lineage>
</organism>
<feature type="non-terminal residue" evidence="2">
    <location>
        <position position="221"/>
    </location>
</feature>
<dbReference type="Proteomes" id="UP001230504">
    <property type="component" value="Unassembled WGS sequence"/>
</dbReference>
<comment type="caution">
    <text evidence="2">The sequence shown here is derived from an EMBL/GenBank/DDBJ whole genome shotgun (WGS) entry which is preliminary data.</text>
</comment>
<gene>
    <name evidence="2" type="ORF">LY79DRAFT_129267</name>
</gene>
<protein>
    <submittedName>
        <fullName evidence="2">Uncharacterized protein</fullName>
    </submittedName>
</protein>
<sequence length="221" mass="23536">MTWSGRCVALHGSASRPLTKTCGVQHCVRTKIAAGSQMVASPTDGCPRYPGQAPSRFRKYYWVTPMYPRIYQMVPCKFPNVSQLLPAKPLIAIPTSCNLLVSCPSPSSAGRLSRKRIVRVRPACRARNVSASVTASAMSAAPRATGSHGAGALLLEGEGSRMHPSLRESPQSLMYPSPTRPASLPALGTYISALRHGENSVSECPTGTPYVAGKPSIHLPP</sequence>
<dbReference type="EMBL" id="JAHLJV010000018">
    <property type="protein sequence ID" value="KAK1594894.1"/>
    <property type="molecule type" value="Genomic_DNA"/>
</dbReference>
<dbReference type="GeneID" id="85435075"/>
<feature type="region of interest" description="Disordered" evidence="1">
    <location>
        <begin position="201"/>
        <end position="221"/>
    </location>
</feature>
<proteinExistence type="predicted"/>
<dbReference type="RefSeq" id="XP_060416013.1">
    <property type="nucleotide sequence ID" value="XM_060550835.1"/>
</dbReference>
<accession>A0AAD8Q3K4</accession>
<dbReference type="AlphaFoldDB" id="A0AAD8Q3K4"/>
<evidence type="ECO:0000313" key="3">
    <source>
        <dbReference type="Proteomes" id="UP001230504"/>
    </source>
</evidence>
<evidence type="ECO:0000256" key="1">
    <source>
        <dbReference type="SAM" id="MobiDB-lite"/>
    </source>
</evidence>
<keyword evidence="3" id="KW-1185">Reference proteome</keyword>
<name>A0AAD8Q3K4_9PEZI</name>
<evidence type="ECO:0000313" key="2">
    <source>
        <dbReference type="EMBL" id="KAK1594894.1"/>
    </source>
</evidence>
<reference evidence="2" key="1">
    <citation type="submission" date="2021-06" db="EMBL/GenBank/DDBJ databases">
        <title>Comparative genomics, transcriptomics and evolutionary studies reveal genomic signatures of adaptation to plant cell wall in hemibiotrophic fungi.</title>
        <authorList>
            <consortium name="DOE Joint Genome Institute"/>
            <person name="Baroncelli R."/>
            <person name="Diaz J.F."/>
            <person name="Benocci T."/>
            <person name="Peng M."/>
            <person name="Battaglia E."/>
            <person name="Haridas S."/>
            <person name="Andreopoulos W."/>
            <person name="Labutti K."/>
            <person name="Pangilinan J."/>
            <person name="Floch G.L."/>
            <person name="Makela M.R."/>
            <person name="Henrissat B."/>
            <person name="Grigoriev I.V."/>
            <person name="Crouch J.A."/>
            <person name="De Vries R.P."/>
            <person name="Sukno S.A."/>
            <person name="Thon M.R."/>
        </authorList>
    </citation>
    <scope>NUCLEOTIDE SEQUENCE</scope>
    <source>
        <strain evidence="2">CBS 125086</strain>
    </source>
</reference>